<keyword evidence="2" id="KW-1185">Reference proteome</keyword>
<name>A0A1Y1IPR0_KLENI</name>
<reference evidence="1 2" key="1">
    <citation type="journal article" date="2014" name="Nat. Commun.">
        <title>Klebsormidium flaccidum genome reveals primary factors for plant terrestrial adaptation.</title>
        <authorList>
            <person name="Hori K."/>
            <person name="Maruyama F."/>
            <person name="Fujisawa T."/>
            <person name="Togashi T."/>
            <person name="Yamamoto N."/>
            <person name="Seo M."/>
            <person name="Sato S."/>
            <person name="Yamada T."/>
            <person name="Mori H."/>
            <person name="Tajima N."/>
            <person name="Moriyama T."/>
            <person name="Ikeuchi M."/>
            <person name="Watanabe M."/>
            <person name="Wada H."/>
            <person name="Kobayashi K."/>
            <person name="Saito M."/>
            <person name="Masuda T."/>
            <person name="Sasaki-Sekimoto Y."/>
            <person name="Mashiguchi K."/>
            <person name="Awai K."/>
            <person name="Shimojima M."/>
            <person name="Masuda S."/>
            <person name="Iwai M."/>
            <person name="Nobusawa T."/>
            <person name="Narise T."/>
            <person name="Kondo S."/>
            <person name="Saito H."/>
            <person name="Sato R."/>
            <person name="Murakawa M."/>
            <person name="Ihara Y."/>
            <person name="Oshima-Yamada Y."/>
            <person name="Ohtaka K."/>
            <person name="Satoh M."/>
            <person name="Sonobe K."/>
            <person name="Ishii M."/>
            <person name="Ohtani R."/>
            <person name="Kanamori-Sato M."/>
            <person name="Honoki R."/>
            <person name="Miyazaki D."/>
            <person name="Mochizuki H."/>
            <person name="Umetsu J."/>
            <person name="Higashi K."/>
            <person name="Shibata D."/>
            <person name="Kamiya Y."/>
            <person name="Sato N."/>
            <person name="Nakamura Y."/>
            <person name="Tabata S."/>
            <person name="Ida S."/>
            <person name="Kurokawa K."/>
            <person name="Ohta H."/>
        </authorList>
    </citation>
    <scope>NUCLEOTIDE SEQUENCE [LARGE SCALE GENOMIC DNA]</scope>
    <source>
        <strain evidence="1 2">NIES-2285</strain>
    </source>
</reference>
<protein>
    <submittedName>
        <fullName evidence="1">Uncharacterized protein</fullName>
    </submittedName>
</protein>
<organism evidence="1 2">
    <name type="scientific">Klebsormidium nitens</name>
    <name type="common">Green alga</name>
    <name type="synonym">Ulothrix nitens</name>
    <dbReference type="NCBI Taxonomy" id="105231"/>
    <lineage>
        <taxon>Eukaryota</taxon>
        <taxon>Viridiplantae</taxon>
        <taxon>Streptophyta</taxon>
        <taxon>Klebsormidiophyceae</taxon>
        <taxon>Klebsormidiales</taxon>
        <taxon>Klebsormidiaceae</taxon>
        <taxon>Klebsormidium</taxon>
    </lineage>
</organism>
<dbReference type="AlphaFoldDB" id="A0A1Y1IPR0"/>
<accession>A0A1Y1IPR0</accession>
<feature type="non-terminal residue" evidence="1">
    <location>
        <position position="1"/>
    </location>
</feature>
<sequence length="233" mass="24234">FGQWSGGTARAVFSGSNANATFNISKPTGASTFNDMITVTSSGNMGLGVSPSTTYKLDVAGRMHATSGAQFDSNVTVSGTLSATTYSGLQRKVWNASTLGFANTTNTVKYHKLATFGGTNAGNTAGSVYITGTMGGYLSNQTTKVAIDIANRGGITITGSAFGYPSTTSTITDLVLYWEGSSLTTSPWSLYIVSKGQFQVWDLSVSACQLGVVIYEPSTTYVTDPTNGGAYTQ</sequence>
<evidence type="ECO:0000313" key="2">
    <source>
        <dbReference type="Proteomes" id="UP000054558"/>
    </source>
</evidence>
<dbReference type="EMBL" id="DF238035">
    <property type="protein sequence ID" value="GAQ92663.1"/>
    <property type="molecule type" value="Genomic_DNA"/>
</dbReference>
<evidence type="ECO:0000313" key="1">
    <source>
        <dbReference type="EMBL" id="GAQ92663.1"/>
    </source>
</evidence>
<dbReference type="Proteomes" id="UP000054558">
    <property type="component" value="Unassembled WGS sequence"/>
</dbReference>
<feature type="non-terminal residue" evidence="1">
    <location>
        <position position="233"/>
    </location>
</feature>
<proteinExistence type="predicted"/>
<gene>
    <name evidence="1" type="ORF">KFL_010860050</name>
</gene>